<dbReference type="AlphaFoldDB" id="A0A7J7IXD2"/>
<dbReference type="Proteomes" id="UP000593567">
    <property type="component" value="Unassembled WGS sequence"/>
</dbReference>
<proteinExistence type="predicted"/>
<organism evidence="1 2">
    <name type="scientific">Bugula neritina</name>
    <name type="common">Brown bryozoan</name>
    <name type="synonym">Sertularia neritina</name>
    <dbReference type="NCBI Taxonomy" id="10212"/>
    <lineage>
        <taxon>Eukaryota</taxon>
        <taxon>Metazoa</taxon>
        <taxon>Spiralia</taxon>
        <taxon>Lophotrochozoa</taxon>
        <taxon>Bryozoa</taxon>
        <taxon>Gymnolaemata</taxon>
        <taxon>Cheilostomatida</taxon>
        <taxon>Flustrina</taxon>
        <taxon>Buguloidea</taxon>
        <taxon>Bugulidae</taxon>
        <taxon>Bugula</taxon>
    </lineage>
</organism>
<accession>A0A7J7IXD2</accession>
<reference evidence="1" key="1">
    <citation type="submission" date="2020-06" db="EMBL/GenBank/DDBJ databases">
        <title>Draft genome of Bugula neritina, a colonial animal packing powerful symbionts and potential medicines.</title>
        <authorList>
            <person name="Rayko M."/>
        </authorList>
    </citation>
    <scope>NUCLEOTIDE SEQUENCE [LARGE SCALE GENOMIC DNA]</scope>
    <source>
        <strain evidence="1">Kwan_BN1</strain>
    </source>
</reference>
<protein>
    <submittedName>
        <fullName evidence="1">Uncharacterized protein</fullName>
    </submittedName>
</protein>
<evidence type="ECO:0000313" key="2">
    <source>
        <dbReference type="Proteomes" id="UP000593567"/>
    </source>
</evidence>
<keyword evidence="2" id="KW-1185">Reference proteome</keyword>
<sequence>MSGYSLFSGSRWSQRRESFVPFLDKNGVSIELEQFDAFVKLFNTTAVMDKQLFSYLIQSETLFKTKTDLNVAVNVLKAFRLIYGPVACDVTSTGFYIPYIVEQFSDRDIMSKEELSLRVDLVFKGLSLPQYAYHQMSVGMLELFPSLIASSMVHRDGASVFHDGLVVQLIHDYKSRQVSIYVASAARRICEMWKQLLNITNNALQHATNSWPASRPVVLSFCAHCLLIQHQHPEKLVNPHWAVIPKKQESPPATSVIQKLSKMFSRGTSTKSSAMLDNTSSLVVCKREKIFALLKYPPTSDCLPAGESDGFTEFVKQLKSRGEQANAELTRKVNERLPVAMGTEDDLSDLSEDDDIIVPEEDETHQNVEIRLTVTPTTHPKVKELFNNTNERPDLQRKGSSADVENMANVMKALRFEVLILQNLKAEVT</sequence>
<comment type="caution">
    <text evidence="1">The sequence shown here is derived from an EMBL/GenBank/DDBJ whole genome shotgun (WGS) entry which is preliminary data.</text>
</comment>
<dbReference type="EMBL" id="VXIV02003304">
    <property type="protein sequence ID" value="KAF6018485.1"/>
    <property type="molecule type" value="Genomic_DNA"/>
</dbReference>
<gene>
    <name evidence="1" type="ORF">EB796_023204</name>
</gene>
<name>A0A7J7IXD2_BUGNE</name>
<evidence type="ECO:0000313" key="1">
    <source>
        <dbReference type="EMBL" id="KAF6018485.1"/>
    </source>
</evidence>
<dbReference type="Gene3D" id="3.40.50.1460">
    <property type="match status" value="1"/>
</dbReference>